<accession>A0A4Q8AR34</accession>
<keyword evidence="3" id="KW-1185">Reference proteome</keyword>
<evidence type="ECO:0008006" key="4">
    <source>
        <dbReference type="Google" id="ProtNLM"/>
    </source>
</evidence>
<dbReference type="AlphaFoldDB" id="A0A4Q8AR34"/>
<keyword evidence="1" id="KW-1133">Transmembrane helix</keyword>
<reference evidence="2 3" key="1">
    <citation type="submission" date="2019-02" db="EMBL/GenBank/DDBJ databases">
        <title>Sequencing the genomes of 1000 actinobacteria strains.</title>
        <authorList>
            <person name="Klenk H.-P."/>
        </authorList>
    </citation>
    <scope>NUCLEOTIDE SEQUENCE [LARGE SCALE GENOMIC DNA]</scope>
    <source>
        <strain evidence="2 3">DSM 18319</strain>
    </source>
</reference>
<keyword evidence="1" id="KW-0472">Membrane</keyword>
<protein>
    <recommendedName>
        <fullName evidence="4">PQ loop repeat protein</fullName>
    </recommendedName>
</protein>
<sequence>MNLPLLAGAISTVLFAVSYLPMLAKAVHTRDLSSYSLVNIATTNVANGLYSLYVFSLPVGPIWFLHGFYLLASALMLVWFIRFRAVAERAVDVGRGRRIQMAAAS</sequence>
<evidence type="ECO:0000313" key="2">
    <source>
        <dbReference type="EMBL" id="RZU66593.1"/>
    </source>
</evidence>
<dbReference type="RefSeq" id="WP_130506769.1">
    <property type="nucleotide sequence ID" value="NZ_SHLC01000001.1"/>
</dbReference>
<dbReference type="Proteomes" id="UP000291483">
    <property type="component" value="Unassembled WGS sequence"/>
</dbReference>
<dbReference type="Gene3D" id="1.20.1280.290">
    <property type="match status" value="1"/>
</dbReference>
<dbReference type="EMBL" id="SHLC01000001">
    <property type="protein sequence ID" value="RZU66593.1"/>
    <property type="molecule type" value="Genomic_DNA"/>
</dbReference>
<feature type="transmembrane region" description="Helical" evidence="1">
    <location>
        <begin position="62"/>
        <end position="81"/>
    </location>
</feature>
<evidence type="ECO:0000313" key="3">
    <source>
        <dbReference type="Proteomes" id="UP000291483"/>
    </source>
</evidence>
<feature type="transmembrane region" description="Helical" evidence="1">
    <location>
        <begin position="6"/>
        <end position="24"/>
    </location>
</feature>
<feature type="transmembrane region" description="Helical" evidence="1">
    <location>
        <begin position="36"/>
        <end position="56"/>
    </location>
</feature>
<organism evidence="2 3">
    <name type="scientific">Microterricola gilva</name>
    <dbReference type="NCBI Taxonomy" id="393267"/>
    <lineage>
        <taxon>Bacteria</taxon>
        <taxon>Bacillati</taxon>
        <taxon>Actinomycetota</taxon>
        <taxon>Actinomycetes</taxon>
        <taxon>Micrococcales</taxon>
        <taxon>Microbacteriaceae</taxon>
        <taxon>Microterricola</taxon>
    </lineage>
</organism>
<gene>
    <name evidence="2" type="ORF">EV379_2955</name>
</gene>
<keyword evidence="1" id="KW-0812">Transmembrane</keyword>
<evidence type="ECO:0000256" key="1">
    <source>
        <dbReference type="SAM" id="Phobius"/>
    </source>
</evidence>
<name>A0A4Q8AR34_9MICO</name>
<comment type="caution">
    <text evidence="2">The sequence shown here is derived from an EMBL/GenBank/DDBJ whole genome shotgun (WGS) entry which is preliminary data.</text>
</comment>
<dbReference type="OrthoDB" id="4569898at2"/>
<proteinExistence type="predicted"/>